<name>A0ABM3RMI7_SPIOL</name>
<evidence type="ECO:0000259" key="3">
    <source>
        <dbReference type="Pfam" id="PF24766"/>
    </source>
</evidence>
<protein>
    <submittedName>
        <fullName evidence="5">Zinc finger CCCH domain-containing protein 62 isoform X2</fullName>
    </submittedName>
</protein>
<accession>A0ABM3RMI7</accession>
<dbReference type="PANTHER" id="PTHR35323">
    <property type="entry name" value="SAP DOMAIN-CONTAINING PROTEIN"/>
    <property type="match status" value="1"/>
</dbReference>
<evidence type="ECO:0000313" key="4">
    <source>
        <dbReference type="Proteomes" id="UP000813463"/>
    </source>
</evidence>
<feature type="compositionally biased region" description="Basic and acidic residues" evidence="1">
    <location>
        <begin position="63"/>
        <end position="73"/>
    </location>
</feature>
<dbReference type="GeneID" id="110794053"/>
<evidence type="ECO:0000313" key="5">
    <source>
        <dbReference type="RefSeq" id="XP_056696823.1"/>
    </source>
</evidence>
<organism evidence="4 5">
    <name type="scientific">Spinacia oleracea</name>
    <name type="common">Spinach</name>
    <dbReference type="NCBI Taxonomy" id="3562"/>
    <lineage>
        <taxon>Eukaryota</taxon>
        <taxon>Viridiplantae</taxon>
        <taxon>Streptophyta</taxon>
        <taxon>Embryophyta</taxon>
        <taxon>Tracheophyta</taxon>
        <taxon>Spermatophyta</taxon>
        <taxon>Magnoliopsida</taxon>
        <taxon>eudicotyledons</taxon>
        <taxon>Gunneridae</taxon>
        <taxon>Pentapetalae</taxon>
        <taxon>Caryophyllales</taxon>
        <taxon>Chenopodiaceae</taxon>
        <taxon>Chenopodioideae</taxon>
        <taxon>Anserineae</taxon>
        <taxon>Spinacia</taxon>
    </lineage>
</organism>
<dbReference type="PANTHER" id="PTHR35323:SF2">
    <property type="entry name" value="SAP DOMAIN-CONTAINING PROTEIN"/>
    <property type="match status" value="1"/>
</dbReference>
<keyword evidence="4" id="KW-1185">Reference proteome</keyword>
<reference evidence="4" key="1">
    <citation type="journal article" date="2021" name="Nat. Commun.">
        <title>Genomic analyses provide insights into spinach domestication and the genetic basis of agronomic traits.</title>
        <authorList>
            <person name="Cai X."/>
            <person name="Sun X."/>
            <person name="Xu C."/>
            <person name="Sun H."/>
            <person name="Wang X."/>
            <person name="Ge C."/>
            <person name="Zhang Z."/>
            <person name="Wang Q."/>
            <person name="Fei Z."/>
            <person name="Jiao C."/>
            <person name="Wang Q."/>
        </authorList>
    </citation>
    <scope>NUCLEOTIDE SEQUENCE [LARGE SCALE GENOMIC DNA]</scope>
    <source>
        <strain evidence="4">cv. Varoflay</strain>
    </source>
</reference>
<gene>
    <name evidence="5" type="primary">LOC110794053</name>
</gene>
<dbReference type="Pfam" id="PF24766">
    <property type="entry name" value="DUF7699"/>
    <property type="match status" value="1"/>
</dbReference>
<dbReference type="RefSeq" id="XP_056696823.1">
    <property type="nucleotide sequence ID" value="XM_056840845.1"/>
</dbReference>
<feature type="domain" description="DUF7699" evidence="3">
    <location>
        <begin position="153"/>
        <end position="229"/>
    </location>
</feature>
<feature type="compositionally biased region" description="Acidic residues" evidence="1">
    <location>
        <begin position="39"/>
        <end position="62"/>
    </location>
</feature>
<feature type="domain" description="SAP" evidence="2">
    <location>
        <begin position="93"/>
        <end position="129"/>
    </location>
</feature>
<sequence>MASIKGKSILIHLSSSSSSDDNGDDIDSASDSASLSSGDECESSDDDVYEVDEDGSEEDEESNEKFDNECHGAEDDDLSLSNRVIQFLQGRRDLQGLSLKACKAYLRRHGLRVSGNKDECASRVQEHWRIKDGKAEILYPRSSFVINCTGDVCKGDIVLFKQKVYGSARKGKLRGKRTVAGRVVKESYGAEKQQHTFTVEVLWSQGMRKLSPLFPLLIKGRNLYRLKTYSRGRTRGKEEKFLQKSIDEGQLHDAREKRGRMLCLLIKEGNLGRYLNLEGHFSRVILKEVTILVLGKGPPPRKPPFAIVSSVM</sequence>
<feature type="compositionally biased region" description="Low complexity" evidence="1">
    <location>
        <begin position="29"/>
        <end position="38"/>
    </location>
</feature>
<evidence type="ECO:0000259" key="2">
    <source>
        <dbReference type="Pfam" id="PF02037"/>
    </source>
</evidence>
<feature type="region of interest" description="Disordered" evidence="1">
    <location>
        <begin position="14"/>
        <end position="74"/>
    </location>
</feature>
<dbReference type="Proteomes" id="UP000813463">
    <property type="component" value="Chromosome 3"/>
</dbReference>
<reference evidence="5" key="2">
    <citation type="submission" date="2025-08" db="UniProtKB">
        <authorList>
            <consortium name="RefSeq"/>
        </authorList>
    </citation>
    <scope>IDENTIFICATION</scope>
    <source>
        <tissue evidence="5">Leaf</tissue>
    </source>
</reference>
<dbReference type="Pfam" id="PF02037">
    <property type="entry name" value="SAP"/>
    <property type="match status" value="1"/>
</dbReference>
<dbReference type="InterPro" id="IPR003034">
    <property type="entry name" value="SAP_dom"/>
</dbReference>
<proteinExistence type="predicted"/>
<dbReference type="InterPro" id="IPR056116">
    <property type="entry name" value="DUF7699"/>
</dbReference>
<evidence type="ECO:0000256" key="1">
    <source>
        <dbReference type="SAM" id="MobiDB-lite"/>
    </source>
</evidence>